<protein>
    <submittedName>
        <fullName evidence="1">Uncharacterized protein</fullName>
    </submittedName>
</protein>
<name>A0A0F8YB11_9ZZZZ</name>
<proteinExistence type="predicted"/>
<gene>
    <name evidence="1" type="ORF">LCGC14_2841490</name>
</gene>
<comment type="caution">
    <text evidence="1">The sequence shown here is derived from an EMBL/GenBank/DDBJ whole genome shotgun (WGS) entry which is preliminary data.</text>
</comment>
<reference evidence="1" key="1">
    <citation type="journal article" date="2015" name="Nature">
        <title>Complex archaea that bridge the gap between prokaryotes and eukaryotes.</title>
        <authorList>
            <person name="Spang A."/>
            <person name="Saw J.H."/>
            <person name="Jorgensen S.L."/>
            <person name="Zaremba-Niedzwiedzka K."/>
            <person name="Martijn J."/>
            <person name="Lind A.E."/>
            <person name="van Eijk R."/>
            <person name="Schleper C."/>
            <person name="Guy L."/>
            <person name="Ettema T.J."/>
        </authorList>
    </citation>
    <scope>NUCLEOTIDE SEQUENCE</scope>
</reference>
<organism evidence="1">
    <name type="scientific">marine sediment metagenome</name>
    <dbReference type="NCBI Taxonomy" id="412755"/>
    <lineage>
        <taxon>unclassified sequences</taxon>
        <taxon>metagenomes</taxon>
        <taxon>ecological metagenomes</taxon>
    </lineage>
</organism>
<evidence type="ECO:0000313" key="1">
    <source>
        <dbReference type="EMBL" id="KKK78647.1"/>
    </source>
</evidence>
<accession>A0A0F8YB11</accession>
<dbReference type="EMBL" id="LAZR01054399">
    <property type="protein sequence ID" value="KKK78647.1"/>
    <property type="molecule type" value="Genomic_DNA"/>
</dbReference>
<sequence>MTQQALNGMLTIMLAKFLLNDLPHASGLLANPDYEPPPTGPQLHYIAVLCQRLKIKTPYEEQVKTKGEAGRMIRELQAEEKYRRKHRV</sequence>
<dbReference type="AlphaFoldDB" id="A0A0F8YB11"/>